<keyword evidence="3" id="KW-0238">DNA-binding</keyword>
<dbReference type="InterPro" id="IPR028386">
    <property type="entry name" value="CENP-C/Mif2/cnp3"/>
</dbReference>
<evidence type="ECO:0000256" key="5">
    <source>
        <dbReference type="SAM" id="MobiDB-lite"/>
    </source>
</evidence>
<evidence type="ECO:0000256" key="4">
    <source>
        <dbReference type="ARBA" id="ARBA00023242"/>
    </source>
</evidence>
<feature type="region of interest" description="Disordered" evidence="5">
    <location>
        <begin position="44"/>
        <end position="92"/>
    </location>
</feature>
<evidence type="ECO:0000256" key="3">
    <source>
        <dbReference type="ARBA" id="ARBA00023125"/>
    </source>
</evidence>
<dbReference type="GO" id="GO:0051315">
    <property type="term" value="P:attachment of mitotic spindle microtubules to kinetochore"/>
    <property type="evidence" value="ECO:0007669"/>
    <property type="project" value="TreeGrafter"/>
</dbReference>
<dbReference type="PANTHER" id="PTHR16684">
    <property type="entry name" value="CENTROMERE PROTEIN C"/>
    <property type="match status" value="1"/>
</dbReference>
<dbReference type="InterPro" id="IPR025974">
    <property type="entry name" value="Mif2/CENP-C_cupin"/>
</dbReference>
<gene>
    <name evidence="7" type="ORF">LIPSTDRAFT_70756</name>
</gene>
<evidence type="ECO:0000313" key="8">
    <source>
        <dbReference type="Proteomes" id="UP000094385"/>
    </source>
</evidence>
<dbReference type="PANTHER" id="PTHR16684:SF11">
    <property type="entry name" value="CENTROMERE PROTEIN C"/>
    <property type="match status" value="1"/>
</dbReference>
<feature type="region of interest" description="Disordered" evidence="5">
    <location>
        <begin position="290"/>
        <end position="320"/>
    </location>
</feature>
<feature type="domain" description="Mif2/CENP-C cupin" evidence="6">
    <location>
        <begin position="380"/>
        <end position="468"/>
    </location>
</feature>
<dbReference type="InterPro" id="IPR011051">
    <property type="entry name" value="RmlC_Cupin_sf"/>
</dbReference>
<dbReference type="Proteomes" id="UP000094385">
    <property type="component" value="Unassembled WGS sequence"/>
</dbReference>
<proteinExistence type="inferred from homology"/>
<dbReference type="OrthoDB" id="1939643at2759"/>
<sequence>MPLVSIDQVLSRVQGTAEPSQMWKSAMPLTTPTPIQQHASFISSQASSLTKQLRTPPGQSLSPITSATPSLTSSPPSPPLTNPDRPSLTQDAVVGDECRSLTPSLRKERCPYAATLSKDEDYDLPADADDENTCKDIHGARHSRHGAVSLVDLPKYPIISERQLVPAGAVGDGSEHVLFSSADVEDDFAQFGEDVDTEAYFMRSSSPISSRPRKIRKTAAALGSDAVRISPVKKARKSPNCEGEPVRRSSRTKMRPLEYWKNERIVYNLVRDEERGQAVPTIKSIIRASPEINEEAPESTKRKSNPTPLEKTYSTPTPVKTQRAIESDVTSVINFIDVSAAEEIVTEVEEYPSGERITRRVAIPSTSLSYIAVSNESSNFEFVKTFEEEGGFLATGVVRLPTNAGSKGCRRTRANALAFCVLEGTVKVILNQEVAFKIQRSGHFLVPRGNSYSLENVGNEMAVLFYTQGTDSFYNVIQHQEETVNKI</sequence>
<dbReference type="GO" id="GO:0051382">
    <property type="term" value="P:kinetochore assembly"/>
    <property type="evidence" value="ECO:0007669"/>
    <property type="project" value="InterPro"/>
</dbReference>
<reference evidence="7 8" key="1">
    <citation type="journal article" date="2016" name="Proc. Natl. Acad. Sci. U.S.A.">
        <title>Comparative genomics of biotechnologically important yeasts.</title>
        <authorList>
            <person name="Riley R."/>
            <person name="Haridas S."/>
            <person name="Wolfe K.H."/>
            <person name="Lopes M.R."/>
            <person name="Hittinger C.T."/>
            <person name="Goeker M."/>
            <person name="Salamov A.A."/>
            <person name="Wisecaver J.H."/>
            <person name="Long T.M."/>
            <person name="Calvey C.H."/>
            <person name="Aerts A.L."/>
            <person name="Barry K.W."/>
            <person name="Choi C."/>
            <person name="Clum A."/>
            <person name="Coughlan A.Y."/>
            <person name="Deshpande S."/>
            <person name="Douglass A.P."/>
            <person name="Hanson S.J."/>
            <person name="Klenk H.-P."/>
            <person name="LaButti K.M."/>
            <person name="Lapidus A."/>
            <person name="Lindquist E.A."/>
            <person name="Lipzen A.M."/>
            <person name="Meier-Kolthoff J.P."/>
            <person name="Ohm R.A."/>
            <person name="Otillar R.P."/>
            <person name="Pangilinan J.L."/>
            <person name="Peng Y."/>
            <person name="Rokas A."/>
            <person name="Rosa C.A."/>
            <person name="Scheuner C."/>
            <person name="Sibirny A.A."/>
            <person name="Slot J.C."/>
            <person name="Stielow J.B."/>
            <person name="Sun H."/>
            <person name="Kurtzman C.P."/>
            <person name="Blackwell M."/>
            <person name="Grigoriev I.V."/>
            <person name="Jeffries T.W."/>
        </authorList>
    </citation>
    <scope>NUCLEOTIDE SEQUENCE [LARGE SCALE GENOMIC DNA]</scope>
    <source>
        <strain evidence="7 8">NRRL Y-11557</strain>
    </source>
</reference>
<keyword evidence="8" id="KW-1185">Reference proteome</keyword>
<name>A0A1E3Q9N7_LIPST</name>
<protein>
    <recommendedName>
        <fullName evidence="6">Mif2/CENP-C cupin domain-containing protein</fullName>
    </recommendedName>
</protein>
<dbReference type="GO" id="GO:0019237">
    <property type="term" value="F:centromeric DNA binding"/>
    <property type="evidence" value="ECO:0007669"/>
    <property type="project" value="InterPro"/>
</dbReference>
<dbReference type="STRING" id="675824.A0A1E3Q9N7"/>
<dbReference type="SUPFAM" id="SSF51182">
    <property type="entry name" value="RmlC-like cupins"/>
    <property type="match status" value="1"/>
</dbReference>
<dbReference type="GO" id="GO:0005634">
    <property type="term" value="C:nucleus"/>
    <property type="evidence" value="ECO:0007669"/>
    <property type="project" value="UniProtKB-SubCell"/>
</dbReference>
<evidence type="ECO:0000256" key="1">
    <source>
        <dbReference type="ARBA" id="ARBA00004123"/>
    </source>
</evidence>
<organism evidence="7 8">
    <name type="scientific">Lipomyces starkeyi NRRL Y-11557</name>
    <dbReference type="NCBI Taxonomy" id="675824"/>
    <lineage>
        <taxon>Eukaryota</taxon>
        <taxon>Fungi</taxon>
        <taxon>Dikarya</taxon>
        <taxon>Ascomycota</taxon>
        <taxon>Saccharomycotina</taxon>
        <taxon>Lipomycetes</taxon>
        <taxon>Lipomycetales</taxon>
        <taxon>Lipomycetaceae</taxon>
        <taxon>Lipomyces</taxon>
    </lineage>
</organism>
<feature type="compositionally biased region" description="Low complexity" evidence="5">
    <location>
        <begin position="60"/>
        <end position="74"/>
    </location>
</feature>
<evidence type="ECO:0000256" key="2">
    <source>
        <dbReference type="ARBA" id="ARBA00010291"/>
    </source>
</evidence>
<dbReference type="Pfam" id="PF11699">
    <property type="entry name" value="CENP-C_C"/>
    <property type="match status" value="1"/>
</dbReference>
<feature type="compositionally biased region" description="Polar residues" evidence="5">
    <location>
        <begin position="44"/>
        <end position="59"/>
    </location>
</feature>
<dbReference type="GO" id="GO:0051455">
    <property type="term" value="P:spindle attachment to meiosis I kinetochore"/>
    <property type="evidence" value="ECO:0007669"/>
    <property type="project" value="TreeGrafter"/>
</dbReference>
<dbReference type="Gene3D" id="2.60.120.10">
    <property type="entry name" value="Jelly Rolls"/>
    <property type="match status" value="1"/>
</dbReference>
<dbReference type="InterPro" id="IPR014710">
    <property type="entry name" value="RmlC-like_jellyroll"/>
</dbReference>
<dbReference type="EMBL" id="KV454293">
    <property type="protein sequence ID" value="ODQ73727.1"/>
    <property type="molecule type" value="Genomic_DNA"/>
</dbReference>
<evidence type="ECO:0000259" key="6">
    <source>
        <dbReference type="Pfam" id="PF11699"/>
    </source>
</evidence>
<keyword evidence="4" id="KW-0539">Nucleus</keyword>
<comment type="similarity">
    <text evidence="2">Belongs to the CENP-C/MIF2 family.</text>
</comment>
<dbReference type="GO" id="GO:0000776">
    <property type="term" value="C:kinetochore"/>
    <property type="evidence" value="ECO:0007669"/>
    <property type="project" value="InterPro"/>
</dbReference>
<accession>A0A1E3Q9N7</accession>
<dbReference type="AlphaFoldDB" id="A0A1E3Q9N7"/>
<evidence type="ECO:0000313" key="7">
    <source>
        <dbReference type="EMBL" id="ODQ73727.1"/>
    </source>
</evidence>
<comment type="subcellular location">
    <subcellularLocation>
        <location evidence="1">Nucleus</location>
    </subcellularLocation>
</comment>